<organism evidence="2 3">
    <name type="scientific">Phrynocephalus forsythii</name>
    <dbReference type="NCBI Taxonomy" id="171643"/>
    <lineage>
        <taxon>Eukaryota</taxon>
        <taxon>Metazoa</taxon>
        <taxon>Chordata</taxon>
        <taxon>Craniata</taxon>
        <taxon>Vertebrata</taxon>
        <taxon>Euteleostomi</taxon>
        <taxon>Lepidosauria</taxon>
        <taxon>Squamata</taxon>
        <taxon>Bifurcata</taxon>
        <taxon>Unidentata</taxon>
        <taxon>Episquamata</taxon>
        <taxon>Toxicofera</taxon>
        <taxon>Iguania</taxon>
        <taxon>Acrodonta</taxon>
        <taxon>Agamidae</taxon>
        <taxon>Agaminae</taxon>
        <taxon>Phrynocephalus</taxon>
    </lineage>
</organism>
<proteinExistence type="predicted"/>
<protein>
    <submittedName>
        <fullName evidence="2">Uncharacterized protein</fullName>
    </submittedName>
</protein>
<sequence>MLSRGGLPQATGEQKLSLPAMDNRGSAPSSLPAEPPSSVSEDPTCGDEELDEETVKHLSALYKALGPLLPQVTQLQSHQDPPAHLMVDLKAKLRELGSSISDARSRMLRYNVYLKKKLARAVQEKKALMEQQTRQQDVGPEQPSASPLPTGDRSEGQPGKPSMGTEKHLQEIMAPEIPRLKPPERVQRRVRLQEAHLAKEDAAPASVTPQGFLQKNACRVDNMASCPSLERSPL</sequence>
<dbReference type="AlphaFoldDB" id="A0A9Q0XYE5"/>
<evidence type="ECO:0000313" key="3">
    <source>
        <dbReference type="Proteomes" id="UP001142489"/>
    </source>
</evidence>
<keyword evidence="3" id="KW-1185">Reference proteome</keyword>
<evidence type="ECO:0000256" key="1">
    <source>
        <dbReference type="SAM" id="MobiDB-lite"/>
    </source>
</evidence>
<name>A0A9Q0XYE5_9SAUR</name>
<dbReference type="OrthoDB" id="9048802at2759"/>
<gene>
    <name evidence="2" type="ORF">JRQ81_013066</name>
</gene>
<accession>A0A9Q0XYE5</accession>
<feature type="region of interest" description="Disordered" evidence="1">
    <location>
        <begin position="1"/>
        <end position="52"/>
    </location>
</feature>
<comment type="caution">
    <text evidence="2">The sequence shown here is derived from an EMBL/GenBank/DDBJ whole genome shotgun (WGS) entry which is preliminary data.</text>
</comment>
<dbReference type="EMBL" id="JAPFRF010000004">
    <property type="protein sequence ID" value="KAJ7335125.1"/>
    <property type="molecule type" value="Genomic_DNA"/>
</dbReference>
<feature type="region of interest" description="Disordered" evidence="1">
    <location>
        <begin position="125"/>
        <end position="185"/>
    </location>
</feature>
<dbReference type="Proteomes" id="UP001142489">
    <property type="component" value="Unassembled WGS sequence"/>
</dbReference>
<feature type="compositionally biased region" description="Low complexity" evidence="1">
    <location>
        <begin position="26"/>
        <end position="41"/>
    </location>
</feature>
<evidence type="ECO:0000313" key="2">
    <source>
        <dbReference type="EMBL" id="KAJ7335125.1"/>
    </source>
</evidence>
<reference evidence="2" key="1">
    <citation type="journal article" date="2023" name="DNA Res.">
        <title>Chromosome-level genome assembly of Phrynocephalus forsythii using third-generation DNA sequencing and Hi-C analysis.</title>
        <authorList>
            <person name="Qi Y."/>
            <person name="Zhao W."/>
            <person name="Zhao Y."/>
            <person name="Niu C."/>
            <person name="Cao S."/>
            <person name="Zhang Y."/>
        </authorList>
    </citation>
    <scope>NUCLEOTIDE SEQUENCE</scope>
    <source>
        <tissue evidence="2">Muscle</tissue>
    </source>
</reference>